<feature type="domain" description="Response regulatory" evidence="3">
    <location>
        <begin position="3"/>
        <end position="119"/>
    </location>
</feature>
<reference evidence="4" key="1">
    <citation type="submission" date="2022-05" db="EMBL/GenBank/DDBJ databases">
        <authorList>
            <person name="Jo J.-H."/>
            <person name="Im W.-T."/>
        </authorList>
    </citation>
    <scope>NUCLEOTIDE SEQUENCE</scope>
    <source>
        <strain evidence="4">RG327</strain>
    </source>
</reference>
<gene>
    <name evidence="4" type="ORF">LZ519_08400</name>
</gene>
<evidence type="ECO:0000313" key="4">
    <source>
        <dbReference type="EMBL" id="MCL6679328.1"/>
    </source>
</evidence>
<keyword evidence="5" id="KW-1185">Reference proteome</keyword>
<evidence type="ECO:0000256" key="1">
    <source>
        <dbReference type="ARBA" id="ARBA00022553"/>
    </source>
</evidence>
<dbReference type="Gene3D" id="3.40.50.2300">
    <property type="match status" value="1"/>
</dbReference>
<dbReference type="PANTHER" id="PTHR44591:SF3">
    <property type="entry name" value="RESPONSE REGULATORY DOMAIN-CONTAINING PROTEIN"/>
    <property type="match status" value="1"/>
</dbReference>
<dbReference type="SMART" id="SM00448">
    <property type="entry name" value="REC"/>
    <property type="match status" value="1"/>
</dbReference>
<dbReference type="PROSITE" id="PS50110">
    <property type="entry name" value="RESPONSE_REGULATORY"/>
    <property type="match status" value="1"/>
</dbReference>
<dbReference type="Proteomes" id="UP001165343">
    <property type="component" value="Unassembled WGS sequence"/>
</dbReference>
<dbReference type="EMBL" id="JAMGBC010000001">
    <property type="protein sequence ID" value="MCL6679328.1"/>
    <property type="molecule type" value="Genomic_DNA"/>
</dbReference>
<feature type="modified residue" description="4-aspartylphosphate" evidence="2">
    <location>
        <position position="52"/>
    </location>
</feature>
<evidence type="ECO:0000313" key="5">
    <source>
        <dbReference type="Proteomes" id="UP001165343"/>
    </source>
</evidence>
<keyword evidence="1 2" id="KW-0597">Phosphoprotein</keyword>
<dbReference type="InterPro" id="IPR050595">
    <property type="entry name" value="Bact_response_regulator"/>
</dbReference>
<dbReference type="Pfam" id="PF00072">
    <property type="entry name" value="Response_reg"/>
    <property type="match status" value="1"/>
</dbReference>
<comment type="caution">
    <text evidence="4">The sequence shown here is derived from an EMBL/GenBank/DDBJ whole genome shotgun (WGS) entry which is preliminary data.</text>
</comment>
<dbReference type="InterPro" id="IPR001789">
    <property type="entry name" value="Sig_transdc_resp-reg_receiver"/>
</dbReference>
<sequence>MAKILIVEDNALNVKLFCDLLAAHGHEPRAVTDGRFALDQAKEFGPDLVITDIQLPHVTGLDLIRLIRDDKGLKDVPIMAVTAYAAAADEDQIRAAGAQAYVSKPISVAKFVAQVNELLGTQDHDARAAAPEAT</sequence>
<dbReference type="InterPro" id="IPR011006">
    <property type="entry name" value="CheY-like_superfamily"/>
</dbReference>
<organism evidence="4 5">
    <name type="scientific">Sphingomonas anseongensis</name>
    <dbReference type="NCBI Taxonomy" id="2908207"/>
    <lineage>
        <taxon>Bacteria</taxon>
        <taxon>Pseudomonadati</taxon>
        <taxon>Pseudomonadota</taxon>
        <taxon>Alphaproteobacteria</taxon>
        <taxon>Sphingomonadales</taxon>
        <taxon>Sphingomonadaceae</taxon>
        <taxon>Sphingomonas</taxon>
    </lineage>
</organism>
<name>A0ABT0RGG4_9SPHN</name>
<dbReference type="PANTHER" id="PTHR44591">
    <property type="entry name" value="STRESS RESPONSE REGULATOR PROTEIN 1"/>
    <property type="match status" value="1"/>
</dbReference>
<accession>A0ABT0RGG4</accession>
<proteinExistence type="predicted"/>
<dbReference type="SUPFAM" id="SSF52172">
    <property type="entry name" value="CheY-like"/>
    <property type="match status" value="1"/>
</dbReference>
<protein>
    <submittedName>
        <fullName evidence="4">Response regulator</fullName>
    </submittedName>
</protein>
<evidence type="ECO:0000259" key="3">
    <source>
        <dbReference type="PROSITE" id="PS50110"/>
    </source>
</evidence>
<evidence type="ECO:0000256" key="2">
    <source>
        <dbReference type="PROSITE-ProRule" id="PRU00169"/>
    </source>
</evidence>